<comment type="caution">
    <text evidence="2">The sequence shown here is derived from an EMBL/GenBank/DDBJ whole genome shotgun (WGS) entry which is preliminary data.</text>
</comment>
<dbReference type="PANTHER" id="PTHR18964:SF149">
    <property type="entry name" value="BIFUNCTIONAL UDP-N-ACETYLGLUCOSAMINE 2-EPIMERASE_N-ACETYLMANNOSAMINE KINASE"/>
    <property type="match status" value="1"/>
</dbReference>
<evidence type="ECO:0000313" key="2">
    <source>
        <dbReference type="EMBL" id="GHF11135.1"/>
    </source>
</evidence>
<accession>A0A8J3GPL1</accession>
<sequence>MNTHSWTPTGGATRAVALEVLINGPISRTEIARKLDLSAGSLTRLSTPLIEAGLLVEGEERAEGRAGRRSRPLDVIPGSRAFIGMKVTGDRVIAARTDFRASIQEVASAPLLARDPDSVVADIARLAERLTPAGSEMTGLGVGVGGRVDRRGVVQSAPFLEWENVPLAELVAAATGIRSVVDNDLVAFTEFEHWFGAARSADRFAVITLGAGVGYGLMVGGEVVRNDDAGLGLVGHWPLDPFGALCPVGHRGCARSVLTESAVVAAATGALGRDVSYAEVLDLATAEEPAARRIVDDAGRALGRLIAAVANLTMPELVVLGGEGVRLATVAADAVREGIAGDRDSRASEVRLFVTDGDDAEWCRGAAVVAIQDYVLDRSVVR</sequence>
<protein>
    <submittedName>
        <fullName evidence="2">MarR family transcriptional regulator</fullName>
    </submittedName>
</protein>
<evidence type="ECO:0000313" key="3">
    <source>
        <dbReference type="Proteomes" id="UP000617531"/>
    </source>
</evidence>
<reference evidence="2" key="2">
    <citation type="submission" date="2020-09" db="EMBL/GenBank/DDBJ databases">
        <authorList>
            <person name="Sun Q."/>
            <person name="Zhou Y."/>
        </authorList>
    </citation>
    <scope>NUCLEOTIDE SEQUENCE</scope>
    <source>
        <strain evidence="2">CGMCC 1.16548</strain>
    </source>
</reference>
<dbReference type="Proteomes" id="UP000617531">
    <property type="component" value="Unassembled WGS sequence"/>
</dbReference>
<keyword evidence="3" id="KW-1185">Reference proteome</keyword>
<dbReference type="SUPFAM" id="SSF53067">
    <property type="entry name" value="Actin-like ATPase domain"/>
    <property type="match status" value="1"/>
</dbReference>
<dbReference type="Gene3D" id="3.30.420.40">
    <property type="match status" value="2"/>
</dbReference>
<gene>
    <name evidence="2" type="ORF">GCM10011600_10390</name>
</gene>
<dbReference type="InterPro" id="IPR036390">
    <property type="entry name" value="WH_DNA-bd_sf"/>
</dbReference>
<reference evidence="2" key="1">
    <citation type="journal article" date="2014" name="Int. J. Syst. Evol. Microbiol.">
        <title>Complete genome sequence of Corynebacterium casei LMG S-19264T (=DSM 44701T), isolated from a smear-ripened cheese.</title>
        <authorList>
            <consortium name="US DOE Joint Genome Institute (JGI-PGF)"/>
            <person name="Walter F."/>
            <person name="Albersmeier A."/>
            <person name="Kalinowski J."/>
            <person name="Ruckert C."/>
        </authorList>
    </citation>
    <scope>NUCLEOTIDE SEQUENCE</scope>
    <source>
        <strain evidence="2">CGMCC 1.16548</strain>
    </source>
</reference>
<dbReference type="Gene3D" id="1.10.10.10">
    <property type="entry name" value="Winged helix-like DNA-binding domain superfamily/Winged helix DNA-binding domain"/>
    <property type="match status" value="1"/>
</dbReference>
<dbReference type="InterPro" id="IPR000600">
    <property type="entry name" value="ROK"/>
</dbReference>
<name>A0A8J3GPL1_9MICO</name>
<organism evidence="2 3">
    <name type="scientific">Pseudolysinimonas yzui</name>
    <dbReference type="NCBI Taxonomy" id="2708254"/>
    <lineage>
        <taxon>Bacteria</taxon>
        <taxon>Bacillati</taxon>
        <taxon>Actinomycetota</taxon>
        <taxon>Actinomycetes</taxon>
        <taxon>Micrococcales</taxon>
        <taxon>Microbacteriaceae</taxon>
        <taxon>Pseudolysinimonas</taxon>
    </lineage>
</organism>
<dbReference type="AlphaFoldDB" id="A0A8J3GPL1"/>
<evidence type="ECO:0000256" key="1">
    <source>
        <dbReference type="ARBA" id="ARBA00006479"/>
    </source>
</evidence>
<comment type="similarity">
    <text evidence="1">Belongs to the ROK (NagC/XylR) family.</text>
</comment>
<dbReference type="PANTHER" id="PTHR18964">
    <property type="entry name" value="ROK (REPRESSOR, ORF, KINASE) FAMILY"/>
    <property type="match status" value="1"/>
</dbReference>
<dbReference type="InterPro" id="IPR036388">
    <property type="entry name" value="WH-like_DNA-bd_sf"/>
</dbReference>
<dbReference type="EMBL" id="BNAI01000001">
    <property type="protein sequence ID" value="GHF11135.1"/>
    <property type="molecule type" value="Genomic_DNA"/>
</dbReference>
<dbReference type="Pfam" id="PF00480">
    <property type="entry name" value="ROK"/>
    <property type="match status" value="1"/>
</dbReference>
<dbReference type="SUPFAM" id="SSF46785">
    <property type="entry name" value="Winged helix' DNA-binding domain"/>
    <property type="match status" value="1"/>
</dbReference>
<proteinExistence type="inferred from homology"/>
<dbReference type="InterPro" id="IPR043129">
    <property type="entry name" value="ATPase_NBD"/>
</dbReference>